<gene>
    <name evidence="1" type="ORF">QFC24_002765</name>
</gene>
<dbReference type="Proteomes" id="UP001234202">
    <property type="component" value="Unassembled WGS sequence"/>
</dbReference>
<keyword evidence="2" id="KW-1185">Reference proteome</keyword>
<proteinExistence type="predicted"/>
<reference evidence="1" key="1">
    <citation type="submission" date="2023-04" db="EMBL/GenBank/DDBJ databases">
        <title>Draft Genome sequencing of Naganishia species isolated from polar environments using Oxford Nanopore Technology.</title>
        <authorList>
            <person name="Leo P."/>
            <person name="Venkateswaran K."/>
        </authorList>
    </citation>
    <scope>NUCLEOTIDE SEQUENCE</scope>
    <source>
        <strain evidence="1">DBVPG 5303</strain>
    </source>
</reference>
<evidence type="ECO:0000313" key="2">
    <source>
        <dbReference type="Proteomes" id="UP001234202"/>
    </source>
</evidence>
<sequence length="565" mass="62297">MYGQTLVKTLAAFTATTTPILASNLVWYTEPGSNKPAFTDGGKVRGVNLGNWFILENWMEPSLFGTSGLPGTDNDTQVMDEWSFCSILGKTRCAEVLEEHWATWITEDDFKRMADYGLNTVRIPIPYWVYNVTEDEPYITQKQIPYIQQALNWSSLYGMDVMMDLHALPGSQSSYQVHTGHYTQESFHTDSANIDRALDALGKFVDEFTKDKYEGVVKAQVLHYCWELVNEPWIEAYQADNIPWDFLADFMDRAYTTVREHENVIAGNTVSMVVVHDAFQALDNWKYWFTESKGAQWVNYGIDTHLYHAWSPNANLDNYGHVVAACGTANMLAAAQEWIPTFVGEQALGVGTFCVNYKECFNLTSQDLMANVSAGSSDADYNNFYRALWESQYHAYNHGAGFIFWNWKAISPVWSYEQSVTQRWIPMDLNDTLWVYDSSQEFCLQNYNWSNVPSYPTTAVAPIPSGTSLPTGKALAVNATSSAASTTIAVSTGPGIAIPTGMTTVSLSGVNSTSSMGSSHAGTSATSSVSATASSTSTSGAGAVARVSSHALAMVVCLGLFSVLQ</sequence>
<accession>A0ACC2XMG9</accession>
<organism evidence="1 2">
    <name type="scientific">Naganishia onofrii</name>
    <dbReference type="NCBI Taxonomy" id="1851511"/>
    <lineage>
        <taxon>Eukaryota</taxon>
        <taxon>Fungi</taxon>
        <taxon>Dikarya</taxon>
        <taxon>Basidiomycota</taxon>
        <taxon>Agaricomycotina</taxon>
        <taxon>Tremellomycetes</taxon>
        <taxon>Filobasidiales</taxon>
        <taxon>Filobasidiaceae</taxon>
        <taxon>Naganishia</taxon>
    </lineage>
</organism>
<evidence type="ECO:0000313" key="1">
    <source>
        <dbReference type="EMBL" id="KAJ9124836.1"/>
    </source>
</evidence>
<dbReference type="EMBL" id="JASBWV010000008">
    <property type="protein sequence ID" value="KAJ9124836.1"/>
    <property type="molecule type" value="Genomic_DNA"/>
</dbReference>
<protein>
    <submittedName>
        <fullName evidence="1">Uncharacterized protein</fullName>
    </submittedName>
</protein>
<name>A0ACC2XMG9_9TREE</name>
<comment type="caution">
    <text evidence="1">The sequence shown here is derived from an EMBL/GenBank/DDBJ whole genome shotgun (WGS) entry which is preliminary data.</text>
</comment>